<dbReference type="InterPro" id="IPR011434">
    <property type="entry name" value="Ltp-like_HTH"/>
</dbReference>
<feature type="domain" description="Putative host cell surface-exposed lipoprotein Ltp-like HTH region" evidence="3">
    <location>
        <begin position="57"/>
        <end position="103"/>
    </location>
</feature>
<evidence type="ECO:0000256" key="2">
    <source>
        <dbReference type="SAM" id="Phobius"/>
    </source>
</evidence>
<dbReference type="RefSeq" id="WP_010716840.1">
    <property type="nucleotide sequence ID" value="NZ_CP143580.1"/>
</dbReference>
<gene>
    <name evidence="4" type="ORF">P0D81_12520</name>
</gene>
<feature type="compositionally biased region" description="Polar residues" evidence="1">
    <location>
        <begin position="40"/>
        <end position="57"/>
    </location>
</feature>
<sequence length="155" mass="16954">MLKSFGKGMFGCFGVFVGFIILCILGFAFLGAGSSGSDSTSNNAKTESNSKDNTPQEYKSALNKAKLYSDTMHMSKAGIYDQLTSEHGEKFSAEAAQYAVDNLNADYNENALAKAKSYQEDMSMSPDAIKDQLTSEYGEKFTQEEADYAIQHLNE</sequence>
<dbReference type="AlphaFoldDB" id="A0ABD7XEE7"/>
<dbReference type="Pfam" id="PF07553">
    <property type="entry name" value="Lipoprotein_Ltp"/>
    <property type="match status" value="2"/>
</dbReference>
<keyword evidence="2" id="KW-1133">Transmembrane helix</keyword>
<reference evidence="4 5" key="1">
    <citation type="submission" date="2023-02" db="EMBL/GenBank/DDBJ databases">
        <title>Results of the 2020 Genomic Proficiency Test for the network of European Union Reference Laboratory for Antimicrobial Resistance assessing whole genome sequencing capacities.</title>
        <authorList>
            <person name="Hoffmann M."/>
            <person name="Luo Y."/>
            <person name="Sorensen L.H."/>
            <person name="Pedersen S.K."/>
            <person name="Hendriksen R.S."/>
        </authorList>
    </citation>
    <scope>NUCLEOTIDE SEQUENCE [LARGE SCALE GENOMIC DNA]</scope>
    <source>
        <strain evidence="4 5">GENOMIC22-006</strain>
    </source>
</reference>
<proteinExistence type="predicted"/>
<organism evidence="4 5">
    <name type="scientific">Enterococcus faecalis</name>
    <name type="common">Streptococcus faecalis</name>
    <dbReference type="NCBI Taxonomy" id="1351"/>
    <lineage>
        <taxon>Bacteria</taxon>
        <taxon>Bacillati</taxon>
        <taxon>Bacillota</taxon>
        <taxon>Bacilli</taxon>
        <taxon>Lactobacillales</taxon>
        <taxon>Enterococcaceae</taxon>
        <taxon>Enterococcus</taxon>
    </lineage>
</organism>
<dbReference type="Proteomes" id="UP001221642">
    <property type="component" value="Chromosome"/>
</dbReference>
<keyword evidence="4" id="KW-0449">Lipoprotein</keyword>
<feature type="region of interest" description="Disordered" evidence="1">
    <location>
        <begin position="38"/>
        <end position="58"/>
    </location>
</feature>
<dbReference type="Gene3D" id="1.10.10.10">
    <property type="entry name" value="Winged helix-like DNA-binding domain superfamily/Winged helix DNA-binding domain"/>
    <property type="match status" value="2"/>
</dbReference>
<feature type="domain" description="Putative host cell surface-exposed lipoprotein Ltp-like HTH region" evidence="3">
    <location>
        <begin position="106"/>
        <end position="153"/>
    </location>
</feature>
<dbReference type="EMBL" id="CP119159">
    <property type="protein sequence ID" value="WEH21854.1"/>
    <property type="molecule type" value="Genomic_DNA"/>
</dbReference>
<dbReference type="InterPro" id="IPR036388">
    <property type="entry name" value="WH-like_DNA-bd_sf"/>
</dbReference>
<keyword evidence="2" id="KW-0472">Membrane</keyword>
<name>A0ABD7XEE7_ENTFL</name>
<evidence type="ECO:0000259" key="3">
    <source>
        <dbReference type="Pfam" id="PF07553"/>
    </source>
</evidence>
<evidence type="ECO:0000313" key="4">
    <source>
        <dbReference type="EMBL" id="WEH21854.1"/>
    </source>
</evidence>
<evidence type="ECO:0000256" key="1">
    <source>
        <dbReference type="SAM" id="MobiDB-lite"/>
    </source>
</evidence>
<accession>A0ABD7XEE7</accession>
<feature type="transmembrane region" description="Helical" evidence="2">
    <location>
        <begin position="12"/>
        <end position="32"/>
    </location>
</feature>
<protein>
    <submittedName>
        <fullName evidence="4">Ltp family lipoprotein</fullName>
    </submittedName>
</protein>
<keyword evidence="2" id="KW-0812">Transmembrane</keyword>
<evidence type="ECO:0000313" key="5">
    <source>
        <dbReference type="Proteomes" id="UP001221642"/>
    </source>
</evidence>